<evidence type="ECO:0000313" key="2">
    <source>
        <dbReference type="Proteomes" id="UP000228484"/>
    </source>
</evidence>
<dbReference type="AlphaFoldDB" id="A0A2G6Q5B5"/>
<evidence type="ECO:0000313" key="1">
    <source>
        <dbReference type="EMBL" id="PIE92026.1"/>
    </source>
</evidence>
<dbReference type="Proteomes" id="UP000228484">
    <property type="component" value="Unassembled WGS sequence"/>
</dbReference>
<name>A0A2G6Q5B5_9BACI</name>
<organism evidence="1 2">
    <name type="scientific">Bacillus fungorum</name>
    <dbReference type="NCBI Taxonomy" id="2039284"/>
    <lineage>
        <taxon>Bacteria</taxon>
        <taxon>Bacillati</taxon>
        <taxon>Bacillota</taxon>
        <taxon>Bacilli</taxon>
        <taxon>Bacillales</taxon>
        <taxon>Bacillaceae</taxon>
        <taxon>Bacillus</taxon>
    </lineage>
</organism>
<sequence length="66" mass="7503">MISAGLNPLRDDGNLYTLNLEKENVPVEYLCFDSLVHSFIHMAEKSKLAKESLDNIIVKLRILICI</sequence>
<proteinExistence type="predicted"/>
<protein>
    <submittedName>
        <fullName evidence="1">Uncharacterized protein</fullName>
    </submittedName>
</protein>
<gene>
    <name evidence="1" type="ORF">CO726_28815</name>
</gene>
<dbReference type="EMBL" id="NWUW01000049">
    <property type="protein sequence ID" value="PIE92026.1"/>
    <property type="molecule type" value="Genomic_DNA"/>
</dbReference>
<reference evidence="1 2" key="1">
    <citation type="submission" date="2017-09" db="EMBL/GenBank/DDBJ databases">
        <title>Biocontrol bacteria screening and application from spent mushroom substrate.</title>
        <authorList>
            <person name="Sun X."/>
        </authorList>
    </citation>
    <scope>NUCLEOTIDE SEQUENCE [LARGE SCALE GENOMIC DNA]</scope>
    <source>
        <strain evidence="1 2">100374</strain>
    </source>
</reference>
<dbReference type="InterPro" id="IPR029058">
    <property type="entry name" value="AB_hydrolase_fold"/>
</dbReference>
<comment type="caution">
    <text evidence="1">The sequence shown here is derived from an EMBL/GenBank/DDBJ whole genome shotgun (WGS) entry which is preliminary data.</text>
</comment>
<dbReference type="Gene3D" id="3.40.50.1820">
    <property type="entry name" value="alpha/beta hydrolase"/>
    <property type="match status" value="1"/>
</dbReference>
<accession>A0A2G6Q5B5</accession>
<keyword evidence="2" id="KW-1185">Reference proteome</keyword>